<evidence type="ECO:0000256" key="1">
    <source>
        <dbReference type="SAM" id="MobiDB-lite"/>
    </source>
</evidence>
<feature type="region of interest" description="Disordered" evidence="1">
    <location>
        <begin position="94"/>
        <end position="117"/>
    </location>
</feature>
<protein>
    <submittedName>
        <fullName evidence="2">Uncharacterized protein</fullName>
    </submittedName>
</protein>
<evidence type="ECO:0000313" key="2">
    <source>
        <dbReference type="EMBL" id="KAJ6370697.1"/>
    </source>
</evidence>
<reference evidence="2" key="2">
    <citation type="journal article" date="2023" name="Int. J. Mol. Sci.">
        <title>De Novo Assembly and Annotation of 11 Diverse Shrub Willow (Salix) Genomes Reveals Novel Gene Organization in Sex-Linked Regions.</title>
        <authorList>
            <person name="Hyden B."/>
            <person name="Feng K."/>
            <person name="Yates T.B."/>
            <person name="Jawdy S."/>
            <person name="Cereghino C."/>
            <person name="Smart L.B."/>
            <person name="Muchero W."/>
        </authorList>
    </citation>
    <scope>NUCLEOTIDE SEQUENCE</scope>
    <source>
        <tissue evidence="2">Shoot tip</tissue>
    </source>
</reference>
<gene>
    <name evidence="2" type="ORF">OIU77_001243</name>
</gene>
<organism evidence="2 3">
    <name type="scientific">Salix suchowensis</name>
    <dbReference type="NCBI Taxonomy" id="1278906"/>
    <lineage>
        <taxon>Eukaryota</taxon>
        <taxon>Viridiplantae</taxon>
        <taxon>Streptophyta</taxon>
        <taxon>Embryophyta</taxon>
        <taxon>Tracheophyta</taxon>
        <taxon>Spermatophyta</taxon>
        <taxon>Magnoliopsida</taxon>
        <taxon>eudicotyledons</taxon>
        <taxon>Gunneridae</taxon>
        <taxon>Pentapetalae</taxon>
        <taxon>rosids</taxon>
        <taxon>fabids</taxon>
        <taxon>Malpighiales</taxon>
        <taxon>Salicaceae</taxon>
        <taxon>Saliceae</taxon>
        <taxon>Salix</taxon>
    </lineage>
</organism>
<name>A0ABQ9B241_9ROSI</name>
<accession>A0ABQ9B241</accession>
<dbReference type="Proteomes" id="UP001141253">
    <property type="component" value="Chromosome 17"/>
</dbReference>
<comment type="caution">
    <text evidence="2">The sequence shown here is derived from an EMBL/GenBank/DDBJ whole genome shotgun (WGS) entry which is preliminary data.</text>
</comment>
<dbReference type="EMBL" id="JAPFFI010000013">
    <property type="protein sequence ID" value="KAJ6370697.1"/>
    <property type="molecule type" value="Genomic_DNA"/>
</dbReference>
<keyword evidence="3" id="KW-1185">Reference proteome</keyword>
<sequence length="117" mass="12462">MEIVAAVILYVAFATTKRATPTLVLTPPQPAAPGEFSAGDVSVDHAGASTEVFGFESDAVPNSLIESVRARYMPTTGNGSNEYNGADAGFFVSDGPILPPPTEMEPEEGFTLREWRR</sequence>
<reference evidence="2" key="1">
    <citation type="submission" date="2022-10" db="EMBL/GenBank/DDBJ databases">
        <authorList>
            <person name="Hyden B.L."/>
            <person name="Feng K."/>
            <person name="Yates T."/>
            <person name="Jawdy S."/>
            <person name="Smart L.B."/>
            <person name="Muchero W."/>
        </authorList>
    </citation>
    <scope>NUCLEOTIDE SEQUENCE</scope>
    <source>
        <tissue evidence="2">Shoot tip</tissue>
    </source>
</reference>
<proteinExistence type="predicted"/>
<evidence type="ECO:0000313" key="3">
    <source>
        <dbReference type="Proteomes" id="UP001141253"/>
    </source>
</evidence>